<evidence type="ECO:0000256" key="1">
    <source>
        <dbReference type="ARBA" id="ARBA00005762"/>
    </source>
</evidence>
<gene>
    <name evidence="13" type="primary">LOC100373859</name>
</gene>
<evidence type="ECO:0000259" key="9">
    <source>
        <dbReference type="Pfam" id="PF05183"/>
    </source>
</evidence>
<keyword evidence="2 8" id="KW-0696">RNA-directed RNA polymerase</keyword>
<evidence type="ECO:0000256" key="5">
    <source>
        <dbReference type="ARBA" id="ARBA00022884"/>
    </source>
</evidence>
<sequence length="1491" mass="172061">MAHWPAFVPHPVQYPLRLTVTRETSLAEDDRSILAEASRQLLQLNLGHVENNTILHTQRLLSGYKIVSMEFKLVNAKPFQNPRDYFATVRRQWCEQNSDNMPWLGTEDGDLYSIKGKNTPVHRDMKITQLSLGAFIDRATYANHYDSTDSQLNIVLHLEHDINMFTLMLTRDGDDDNEVPYRMELRYDEMDKLILVNDTNSALDVYFPLKYPPRLSMEIEHPTTRKTVWERKNNFPGCACEVFGNSSVLRLRFTGEARQIRRAFGRFRGRARFKIYYIRMRTVSPPTTHFSKPTMPNYETSYALRCVESRGYVVTDQLNSLYTVLRSNMAIDPDILSKALYQLAIEIENERFLNIGLSLERLIEELSKDSDDDVQDIPRQCRYLRRVMVTPSRLIFLQPELMFENRVLRRYSEEYCARLVFKDENYQRLSNPVSISSDVANKIISTLQNGFQVADRNYEFLACSNSQLREHGCWFYAKDNHGNTAANIREWMGDFSKIRCVATYMSRMGQCFSTSEETVNVTVEDVTVSNIEDITGGMDINQKPYCFSDGIGKISKQLIEKICEKTEKHVVASAYQIRYAGSKGMVALDPSLTGEQIMIRKSMLKFPSEHDNIEIMNLTKPARLHLNRQVITILSGLGIEDKVFLKLQHRMLNNLANMFLKEDVAAAWLSRRSQIGINFKHMMTCGISLTTEPFFKSLLQAVYKSLLGELRRRARIILPPQFARNMMGVIDETGALQYGQVFIQYSKKLDKPQKEKIVHSGPVVVTKFPCYHPGDVRKFQAVDIPALYHLIDCIVFPRQGPRPHPNEMAGSDLDGDEYFVTWLPELLFDRENHEAMPFPAAVKKELTNPVEVADMIKFVTEYIQNDCLGLMANAHLAMADQQSDGIFSDMCLNICKLLSEAVDFAKTGNCPTLDKNQQPNTYPDFMGKQDKTNYKSKHILGKLYRHCWSLESATIPKLRAHSYHKDSDYDVRNVEVDQSLLYPGYEEHLSFANKSLKKYNNQLRLLMSQYGIESEAEAISGCITKLNKRITGKGERFDAEKVIRAKLAHLRSVTRREFDSSFGDEANGGSDNDDEDEERNDKILAKASAFYYVTYSQRDTQLISFPWVVADLLRKVRLRGQPNVCKNPLLIDIRSQLLAPFEDLLIRDRLPIAYLIEFCDDSEPIADVKQYLVNYPCLMPVANMIVLWSEKHNLIDSGSASSKHALLQLFFEFAVGEEYISQHNSTSGVSQKWYQLLIDGEFDHFATNNLKNDLISTVFVEFLNYCSKFLFDETLVVKQVDSSRLSKDQIWELGETALASFHHLAQTASIDAIIYGKVWEIEDERSIRISPNCWAVLSKDIKAAEEEFKDTGADINMRAHSYGKRPCGQLTAYGTLRAIRHVQDILYELEERHRNDYRGFRRMGQYGWNFNDDNYNDDIYDNYNDIYNDDNNDDFVDDNVYDDYDIDIDNNFDDDIYNDDNNDDNVYDDYDIDIDNNFDDDIYNDDIIDDN</sequence>
<evidence type="ECO:0000256" key="7">
    <source>
        <dbReference type="ARBA" id="ARBA00048744"/>
    </source>
</evidence>
<evidence type="ECO:0000313" key="12">
    <source>
        <dbReference type="Proteomes" id="UP000694865"/>
    </source>
</evidence>
<dbReference type="RefSeq" id="XP_002734181.1">
    <property type="nucleotide sequence ID" value="XM_002734135.1"/>
</dbReference>
<dbReference type="GeneID" id="100373859"/>
<protein>
    <recommendedName>
        <fullName evidence="8">RNA-dependent RNA polymerase</fullName>
        <ecNumber evidence="8">2.7.7.48</ecNumber>
    </recommendedName>
</protein>
<keyword evidence="3 8" id="KW-0808">Transferase</keyword>
<dbReference type="EC" id="2.7.7.48" evidence="8"/>
<keyword evidence="4 8" id="KW-0548">Nucleotidyltransferase</keyword>
<accession>A0ABM0GP04</accession>
<evidence type="ECO:0000256" key="2">
    <source>
        <dbReference type="ARBA" id="ARBA00022484"/>
    </source>
</evidence>
<evidence type="ECO:0000313" key="13">
    <source>
        <dbReference type="RefSeq" id="XP_002734181.1"/>
    </source>
</evidence>
<dbReference type="Proteomes" id="UP000694865">
    <property type="component" value="Unplaced"/>
</dbReference>
<dbReference type="InterPro" id="IPR057596">
    <property type="entry name" value="RDRP_core"/>
</dbReference>
<keyword evidence="5 8" id="KW-0694">RNA-binding</keyword>
<evidence type="ECO:0000259" key="11">
    <source>
        <dbReference type="Pfam" id="PF26253"/>
    </source>
</evidence>
<organism evidence="12 13">
    <name type="scientific">Saccoglossus kowalevskii</name>
    <name type="common">Acorn worm</name>
    <dbReference type="NCBI Taxonomy" id="10224"/>
    <lineage>
        <taxon>Eukaryota</taxon>
        <taxon>Metazoa</taxon>
        <taxon>Hemichordata</taxon>
        <taxon>Enteropneusta</taxon>
        <taxon>Harrimaniidae</taxon>
        <taxon>Saccoglossus</taxon>
    </lineage>
</organism>
<evidence type="ECO:0000256" key="6">
    <source>
        <dbReference type="ARBA" id="ARBA00023158"/>
    </source>
</evidence>
<comment type="catalytic activity">
    <reaction evidence="7 8">
        <text>RNA(n) + a ribonucleoside 5'-triphosphate = RNA(n+1) + diphosphate</text>
        <dbReference type="Rhea" id="RHEA:21248"/>
        <dbReference type="Rhea" id="RHEA-COMP:14527"/>
        <dbReference type="Rhea" id="RHEA-COMP:17342"/>
        <dbReference type="ChEBI" id="CHEBI:33019"/>
        <dbReference type="ChEBI" id="CHEBI:61557"/>
        <dbReference type="ChEBI" id="CHEBI:140395"/>
        <dbReference type="EC" id="2.7.7.48"/>
    </reaction>
</comment>
<comment type="similarity">
    <text evidence="1 8">Belongs to the RdRP family.</text>
</comment>
<dbReference type="PANTHER" id="PTHR23079:SF55">
    <property type="entry name" value="RNA-DIRECTED RNA POLYMERASE"/>
    <property type="match status" value="1"/>
</dbReference>
<dbReference type="Pfam" id="PF26253">
    <property type="entry name" value="RdRP_head"/>
    <property type="match status" value="1"/>
</dbReference>
<proteinExistence type="inferred from homology"/>
<dbReference type="Pfam" id="PF25359">
    <property type="entry name" value="PH_met_RdRP"/>
    <property type="match status" value="1"/>
</dbReference>
<feature type="domain" description="PH-like" evidence="10">
    <location>
        <begin position="135"/>
        <end position="281"/>
    </location>
</feature>
<evidence type="ECO:0000256" key="4">
    <source>
        <dbReference type="ARBA" id="ARBA00022695"/>
    </source>
</evidence>
<keyword evidence="6" id="KW-0943">RNA-mediated gene silencing</keyword>
<dbReference type="PANTHER" id="PTHR23079">
    <property type="entry name" value="RNA-DEPENDENT RNA POLYMERASE"/>
    <property type="match status" value="1"/>
</dbReference>
<dbReference type="InterPro" id="IPR057493">
    <property type="entry name" value="PH_RdRP-assoc"/>
</dbReference>
<evidence type="ECO:0000259" key="10">
    <source>
        <dbReference type="Pfam" id="PF25359"/>
    </source>
</evidence>
<dbReference type="InterPro" id="IPR007855">
    <property type="entry name" value="RDRP"/>
</dbReference>
<keyword evidence="12" id="KW-1185">Reference proteome</keyword>
<dbReference type="InterPro" id="IPR058752">
    <property type="entry name" value="RDRP_C_head"/>
</dbReference>
<reference evidence="13" key="1">
    <citation type="submission" date="2025-08" db="UniProtKB">
        <authorList>
            <consortium name="RefSeq"/>
        </authorList>
    </citation>
    <scope>IDENTIFICATION</scope>
    <source>
        <tissue evidence="13">Testes</tissue>
    </source>
</reference>
<dbReference type="Pfam" id="PF05183">
    <property type="entry name" value="RdRP"/>
    <property type="match status" value="1"/>
</dbReference>
<feature type="domain" description="RDRP core" evidence="9">
    <location>
        <begin position="389"/>
        <end position="946"/>
    </location>
</feature>
<name>A0ABM0GP04_SACKO</name>
<feature type="domain" description="RDRP C-terminal head" evidence="11">
    <location>
        <begin position="977"/>
        <end position="1119"/>
    </location>
</feature>
<evidence type="ECO:0000256" key="3">
    <source>
        <dbReference type="ARBA" id="ARBA00022679"/>
    </source>
</evidence>
<evidence type="ECO:0000256" key="8">
    <source>
        <dbReference type="RuleBase" id="RU363098"/>
    </source>
</evidence>